<evidence type="ECO:0008006" key="4">
    <source>
        <dbReference type="Google" id="ProtNLM"/>
    </source>
</evidence>
<feature type="compositionally biased region" description="Basic residues" evidence="1">
    <location>
        <begin position="483"/>
        <end position="493"/>
    </location>
</feature>
<evidence type="ECO:0000313" key="3">
    <source>
        <dbReference type="Proteomes" id="UP000479190"/>
    </source>
</evidence>
<keyword evidence="3" id="KW-1185">Reference proteome</keyword>
<evidence type="ECO:0000313" key="2">
    <source>
        <dbReference type="EMBL" id="CAB0040896.1"/>
    </source>
</evidence>
<feature type="compositionally biased region" description="Polar residues" evidence="1">
    <location>
        <begin position="495"/>
        <end position="505"/>
    </location>
</feature>
<organism evidence="2 3">
    <name type="scientific">Trichogramma brassicae</name>
    <dbReference type="NCBI Taxonomy" id="86971"/>
    <lineage>
        <taxon>Eukaryota</taxon>
        <taxon>Metazoa</taxon>
        <taxon>Ecdysozoa</taxon>
        <taxon>Arthropoda</taxon>
        <taxon>Hexapoda</taxon>
        <taxon>Insecta</taxon>
        <taxon>Pterygota</taxon>
        <taxon>Neoptera</taxon>
        <taxon>Endopterygota</taxon>
        <taxon>Hymenoptera</taxon>
        <taxon>Apocrita</taxon>
        <taxon>Proctotrupomorpha</taxon>
        <taxon>Chalcidoidea</taxon>
        <taxon>Trichogrammatidae</taxon>
        <taxon>Trichogramma</taxon>
    </lineage>
</organism>
<gene>
    <name evidence="2" type="ORF">TBRA_LOCUS12588</name>
</gene>
<feature type="region of interest" description="Disordered" evidence="1">
    <location>
        <begin position="483"/>
        <end position="522"/>
    </location>
</feature>
<dbReference type="Proteomes" id="UP000479190">
    <property type="component" value="Unassembled WGS sequence"/>
</dbReference>
<dbReference type="EMBL" id="CADCXV010001068">
    <property type="protein sequence ID" value="CAB0040896.1"/>
    <property type="molecule type" value="Genomic_DNA"/>
</dbReference>
<evidence type="ECO:0000256" key="1">
    <source>
        <dbReference type="SAM" id="MobiDB-lite"/>
    </source>
</evidence>
<feature type="region of interest" description="Disordered" evidence="1">
    <location>
        <begin position="597"/>
        <end position="624"/>
    </location>
</feature>
<dbReference type="AlphaFoldDB" id="A0A6H5IYC5"/>
<feature type="compositionally biased region" description="Basic residues" evidence="1">
    <location>
        <begin position="507"/>
        <end position="521"/>
    </location>
</feature>
<accession>A0A6H5IYC5</accession>
<dbReference type="OrthoDB" id="6624193at2759"/>
<protein>
    <recommendedName>
        <fullName evidence="4">Retrotransposon gag domain-containing protein</fullName>
    </recommendedName>
</protein>
<feature type="compositionally biased region" description="Polar residues" evidence="1">
    <location>
        <begin position="902"/>
        <end position="929"/>
    </location>
</feature>
<sequence>MRAEIRLEYIRTRPGARDTAPNRGKFLSETAAATTTTTTTITTAAAAAVTATRESNSAGGAWPAKPHVCSRRTTATILRVVVSHCVIHVGSHAKNLEKWFFSLFASVDGSKGRGLRDRRFSDRTRSRMVRGDAASLIRSYLGPIYGESVLDILTRQARDILVCAYHGNLENFVRSYLTPAVKLLNEVKSVASKKISLIRLCAMYISERSRATKVPPVLRLLSHHTATDIRSRGAVSRAVAFKTRSEPPPAVERERKKKRTRERLMRMNMQRLCFVPRSSCSRVYRESRCCCRCYHSPFELATLLRFRFYLAEYAPRGRVYSLVMGRSNARSSPLARARASMIMYSNSIDSDSDYTAARVAIVKVGGLCVCCNLLWGRAAHNSLPVGRIDHNTHHAHGAQRSHRRLFSLRLCAHAVMKLNPLQIPHATPLIIIRYRRVAYSRSNHRLAVHACFFGKSHKREREKRLEPVHRRCGARETLLLTSTRRRRKRRKKSSQYAAQRRSSCSGRVHRLHCRTSKKERKRERDVWRTVAPLLLLQWRTPHTIKYRKDPIPLLDPRDRRRIRSSLAKIVMPSTIIRVDLHNSSARVRDPVVTRSRSRTLQPNGDTRCFEPPPPSYSSVATDVPTNRTQSQFEAQNLRIMQGEQRANMTDRRLDEIARLLRDLTITVRDRTQPQSAFSLAVPQANANPPNAAPVQARPAFLQPAKLIMPTFAADCCDKPIKYLKNLREYIAAVGITEGHFKHVIRQSLRASASEWWEHIEAQVETIAQFEERFKNRFWSRMHQVRKREELEFGYYDAEKNQSRSEYIIAIYNQIKALDEPPAEIDMVDKFSRHFDDATQNAIIAQRIVRVDDLIEFLDRLDNMGKLNANRMSTRPVIRKEPYWTQKGDATTPTMAPTRVFSRPNTSYDQNQTRSRPFTPRPTSMSDSWKSTLVIRKQLTR</sequence>
<feature type="region of interest" description="Disordered" evidence="1">
    <location>
        <begin position="887"/>
        <end position="929"/>
    </location>
</feature>
<reference evidence="2 3" key="1">
    <citation type="submission" date="2020-02" db="EMBL/GenBank/DDBJ databases">
        <authorList>
            <person name="Ferguson B K."/>
        </authorList>
    </citation>
    <scope>NUCLEOTIDE SEQUENCE [LARGE SCALE GENOMIC DNA]</scope>
</reference>
<proteinExistence type="predicted"/>
<name>A0A6H5IYC5_9HYME</name>